<proteinExistence type="predicted"/>
<comment type="caution">
    <text evidence="5">The sequence shown here is derived from an EMBL/GenBank/DDBJ whole genome shotgun (WGS) entry which is preliminary data.</text>
</comment>
<dbReference type="Proteomes" id="UP000663824">
    <property type="component" value="Unassembled WGS sequence"/>
</dbReference>
<dbReference type="Proteomes" id="UP000663887">
    <property type="component" value="Unassembled WGS sequence"/>
</dbReference>
<dbReference type="Pfam" id="PF04991">
    <property type="entry name" value="LicD"/>
    <property type="match status" value="1"/>
</dbReference>
<evidence type="ECO:0000313" key="5">
    <source>
        <dbReference type="EMBL" id="CAF2242230.1"/>
    </source>
</evidence>
<reference evidence="5" key="1">
    <citation type="submission" date="2021-02" db="EMBL/GenBank/DDBJ databases">
        <authorList>
            <person name="Nowell W R."/>
        </authorList>
    </citation>
    <scope>NUCLEOTIDE SEQUENCE</scope>
</reference>
<sequence length="363" mass="43939">MKLFEYRNLKYIVLFLFGYMLINFLLSYKYFSLNNNYDTGQQANWTPKMKKFCSKVQQNIKKEKPSSLLWQHNVQLQPPNLHKYSGKQNIEIPYHYSTWRSSPDLSRRLSPCDHQLYIELIRIFDHFLRRHEISYMIMDGTLLGSYTNHDFLPWDDDLDIRILLRDRSRMYTLLRRELENTVKILSTTNRFGSYEILFFPWTPQVGDYHWSYPSIHIIYLEENSTHIWKQDSDNDSINDCSVSKSDIFPVVWRPFGQIWLPAPREPLVAFELRHWKTFDKMFFATNYSHKYEQEMPLIDGRAQPSQLYPYYSWVKRHCLETHCTEQLIIMYNNINITIHTVQFKKYRMKPKFDSKLANRKCIL</sequence>
<feature type="transmembrane region" description="Helical" evidence="1">
    <location>
        <begin position="12"/>
        <end position="31"/>
    </location>
</feature>
<dbReference type="GO" id="GO:0009100">
    <property type="term" value="P:glycoprotein metabolic process"/>
    <property type="evidence" value="ECO:0007669"/>
    <property type="project" value="UniProtKB-ARBA"/>
</dbReference>
<evidence type="ECO:0000259" key="2">
    <source>
        <dbReference type="Pfam" id="PF04991"/>
    </source>
</evidence>
<evidence type="ECO:0000256" key="1">
    <source>
        <dbReference type="SAM" id="Phobius"/>
    </source>
</evidence>
<protein>
    <recommendedName>
        <fullName evidence="2">LicD/FKTN/FKRP nucleotidyltransferase domain-containing protein</fullName>
    </recommendedName>
</protein>
<accession>A0A817ABP7</accession>
<dbReference type="EMBL" id="CAJNRE010020026">
    <property type="protein sequence ID" value="CAF2219556.1"/>
    <property type="molecule type" value="Genomic_DNA"/>
</dbReference>
<dbReference type="PANTHER" id="PTHR43404">
    <property type="entry name" value="LIPOPOLYSACCHARIDE CHOLINEPHOSPHOTRANSFERASE LICD"/>
    <property type="match status" value="1"/>
</dbReference>
<dbReference type="EMBL" id="CAJNRG010017927">
    <property type="protein sequence ID" value="CAF2242230.1"/>
    <property type="molecule type" value="Genomic_DNA"/>
</dbReference>
<dbReference type="InterPro" id="IPR052942">
    <property type="entry name" value="LPS_cholinephosphotransferase"/>
</dbReference>
<dbReference type="Proteomes" id="UP000663834">
    <property type="component" value="Unassembled WGS sequence"/>
</dbReference>
<keyword evidence="1" id="KW-0812">Transmembrane</keyword>
<evidence type="ECO:0000313" key="3">
    <source>
        <dbReference type="EMBL" id="CAF1441955.1"/>
    </source>
</evidence>
<evidence type="ECO:0000313" key="6">
    <source>
        <dbReference type="Proteomes" id="UP000663887"/>
    </source>
</evidence>
<keyword evidence="1" id="KW-0472">Membrane</keyword>
<dbReference type="EMBL" id="CAJNOW010005177">
    <property type="protein sequence ID" value="CAF1441955.1"/>
    <property type="molecule type" value="Genomic_DNA"/>
</dbReference>
<dbReference type="OrthoDB" id="419198at2759"/>
<feature type="domain" description="LicD/FKTN/FKRP nucleotidyltransferase" evidence="2">
    <location>
        <begin position="129"/>
        <end position="192"/>
    </location>
</feature>
<gene>
    <name evidence="3" type="ORF">KQP761_LOCUS11555</name>
    <name evidence="4" type="ORF">MBJ925_LOCUS36310</name>
    <name evidence="5" type="ORF">XDN619_LOCUS34863</name>
</gene>
<name>A0A817ABP7_9BILA</name>
<dbReference type="PANTHER" id="PTHR43404:SF2">
    <property type="entry name" value="LIPOPOLYSACCHARIDE CHOLINEPHOSPHOTRANSFERASE LICD"/>
    <property type="match status" value="1"/>
</dbReference>
<evidence type="ECO:0000313" key="4">
    <source>
        <dbReference type="EMBL" id="CAF2219556.1"/>
    </source>
</evidence>
<dbReference type="InterPro" id="IPR007074">
    <property type="entry name" value="LicD/FKTN/FKRP_NTP_transf"/>
</dbReference>
<organism evidence="5 6">
    <name type="scientific">Rotaria magnacalcarata</name>
    <dbReference type="NCBI Taxonomy" id="392030"/>
    <lineage>
        <taxon>Eukaryota</taxon>
        <taxon>Metazoa</taxon>
        <taxon>Spiralia</taxon>
        <taxon>Gnathifera</taxon>
        <taxon>Rotifera</taxon>
        <taxon>Eurotatoria</taxon>
        <taxon>Bdelloidea</taxon>
        <taxon>Philodinida</taxon>
        <taxon>Philodinidae</taxon>
        <taxon>Rotaria</taxon>
    </lineage>
</organism>
<keyword evidence="1" id="KW-1133">Transmembrane helix</keyword>
<dbReference type="AlphaFoldDB" id="A0A817ABP7"/>